<dbReference type="Gene3D" id="3.30.1110.10">
    <property type="match status" value="1"/>
</dbReference>
<evidence type="ECO:0000313" key="6">
    <source>
        <dbReference type="Proteomes" id="UP000593594"/>
    </source>
</evidence>
<accession>A0A7S8C4Q9</accession>
<dbReference type="PROSITE" id="PS00584">
    <property type="entry name" value="PFKB_KINASES_2"/>
    <property type="match status" value="1"/>
</dbReference>
<dbReference type="InterPro" id="IPR052700">
    <property type="entry name" value="Carb_kinase_PfkB-like"/>
</dbReference>
<dbReference type="Pfam" id="PF00294">
    <property type="entry name" value="PfkB"/>
    <property type="match status" value="1"/>
</dbReference>
<dbReference type="InterPro" id="IPR011611">
    <property type="entry name" value="PfkB_dom"/>
</dbReference>
<dbReference type="PANTHER" id="PTHR43320:SF3">
    <property type="entry name" value="CARBOHYDRATE KINASE PFKB DOMAIN-CONTAINING PROTEIN"/>
    <property type="match status" value="1"/>
</dbReference>
<keyword evidence="3 5" id="KW-0418">Kinase</keyword>
<name>A0A7S8C4Q9_9HYPH</name>
<evidence type="ECO:0000256" key="3">
    <source>
        <dbReference type="ARBA" id="ARBA00022777"/>
    </source>
</evidence>
<dbReference type="KEGG" id="kmn:HW532_12130"/>
<proteinExistence type="inferred from homology"/>
<dbReference type="PANTHER" id="PTHR43320">
    <property type="entry name" value="SUGAR KINASE"/>
    <property type="match status" value="1"/>
</dbReference>
<evidence type="ECO:0000256" key="1">
    <source>
        <dbReference type="ARBA" id="ARBA00010688"/>
    </source>
</evidence>
<reference evidence="5 6" key="1">
    <citation type="submission" date="2020-06" db="EMBL/GenBank/DDBJ databases">
        <title>Genome sequence of 2 isolates from Red Sea Mangroves.</title>
        <authorList>
            <person name="Sefrji F."/>
            <person name="Michoud G."/>
            <person name="Merlino G."/>
            <person name="Daffonchio D."/>
        </authorList>
    </citation>
    <scope>NUCLEOTIDE SEQUENCE [LARGE SCALE GENOMIC DNA]</scope>
    <source>
        <strain evidence="5 6">R1DC25</strain>
    </source>
</reference>
<dbReference type="Gene3D" id="3.40.1190.20">
    <property type="match status" value="1"/>
</dbReference>
<evidence type="ECO:0000313" key="5">
    <source>
        <dbReference type="EMBL" id="QPC43374.1"/>
    </source>
</evidence>
<keyword evidence="6" id="KW-1185">Reference proteome</keyword>
<gene>
    <name evidence="5" type="ORF">HW532_12130</name>
</gene>
<dbReference type="InterPro" id="IPR002173">
    <property type="entry name" value="Carboh/pur_kinase_PfkB_CS"/>
</dbReference>
<dbReference type="GO" id="GO:0016301">
    <property type="term" value="F:kinase activity"/>
    <property type="evidence" value="ECO:0007669"/>
    <property type="project" value="UniProtKB-KW"/>
</dbReference>
<sequence length="331" mass="35053">MQHTKTDVLGIGNAIVDVLARTDDDFLAAHKLDKGTMHLIDEQTATSLYEAMGPGVEISGGSAANTIAGLASFGASTAFVGKVRDDQLGQVFGHDIRALGTRFETAPATDGAATARCLILVTSDGQRTMNTFLGASIGLGPDDIEEDAVAGAGITYLEGYLWDPPEAKEAFVKAARIARGAGRQVALSLSDPFCVDRHRTEFRKLIKDEVDILFANEVEICSLYETESFDDALQAARLDCRLAALTRSEHGCVIVEGQEVHVVPAAPVDKVVDTTGAGDQFAAGFLFGLTRNQDLKTCGQLGALAAAEVIGHMGARPEIELVTLARKHAIL</sequence>
<evidence type="ECO:0000256" key="2">
    <source>
        <dbReference type="ARBA" id="ARBA00022679"/>
    </source>
</evidence>
<dbReference type="SUPFAM" id="SSF53613">
    <property type="entry name" value="Ribokinase-like"/>
    <property type="match status" value="1"/>
</dbReference>
<dbReference type="AlphaFoldDB" id="A0A7S8C4Q9"/>
<dbReference type="CDD" id="cd01168">
    <property type="entry name" value="adenosine_kinase"/>
    <property type="match status" value="1"/>
</dbReference>
<protein>
    <submittedName>
        <fullName evidence="5">Adenosine kinase</fullName>
    </submittedName>
</protein>
<keyword evidence="2" id="KW-0808">Transferase</keyword>
<dbReference type="RefSeq" id="WP_213160737.1">
    <property type="nucleotide sequence ID" value="NZ_CP058214.1"/>
</dbReference>
<dbReference type="InterPro" id="IPR029056">
    <property type="entry name" value="Ribokinase-like"/>
</dbReference>
<feature type="domain" description="Carbohydrate kinase PfkB" evidence="4">
    <location>
        <begin position="58"/>
        <end position="317"/>
    </location>
</feature>
<dbReference type="EMBL" id="CP058214">
    <property type="protein sequence ID" value="QPC43374.1"/>
    <property type="molecule type" value="Genomic_DNA"/>
</dbReference>
<comment type="similarity">
    <text evidence="1">Belongs to the carbohydrate kinase PfkB family.</text>
</comment>
<dbReference type="Proteomes" id="UP000593594">
    <property type="component" value="Chromosome"/>
</dbReference>
<organism evidence="5 6">
    <name type="scientific">Kaustia mangrovi</name>
    <dbReference type="NCBI Taxonomy" id="2593653"/>
    <lineage>
        <taxon>Bacteria</taxon>
        <taxon>Pseudomonadati</taxon>
        <taxon>Pseudomonadota</taxon>
        <taxon>Alphaproteobacteria</taxon>
        <taxon>Hyphomicrobiales</taxon>
        <taxon>Parvibaculaceae</taxon>
        <taxon>Kaustia</taxon>
    </lineage>
</organism>
<evidence type="ECO:0000259" key="4">
    <source>
        <dbReference type="Pfam" id="PF00294"/>
    </source>
</evidence>